<accession>A0A8K0PJY0</accession>
<dbReference type="OrthoDB" id="5381672at2759"/>
<dbReference type="AlphaFoldDB" id="A0A8K0PJY0"/>
<feature type="transmembrane region" description="Helical" evidence="1">
    <location>
        <begin position="93"/>
        <end position="117"/>
    </location>
</feature>
<keyword evidence="1" id="KW-1133">Transmembrane helix</keyword>
<organism evidence="2 3">
    <name type="scientific">Elsinoe batatas</name>
    <dbReference type="NCBI Taxonomy" id="2601811"/>
    <lineage>
        <taxon>Eukaryota</taxon>
        <taxon>Fungi</taxon>
        <taxon>Dikarya</taxon>
        <taxon>Ascomycota</taxon>
        <taxon>Pezizomycotina</taxon>
        <taxon>Dothideomycetes</taxon>
        <taxon>Dothideomycetidae</taxon>
        <taxon>Myriangiales</taxon>
        <taxon>Elsinoaceae</taxon>
        <taxon>Elsinoe</taxon>
    </lineage>
</organism>
<comment type="caution">
    <text evidence="2">The sequence shown here is derived from an EMBL/GenBank/DDBJ whole genome shotgun (WGS) entry which is preliminary data.</text>
</comment>
<feature type="transmembrane region" description="Helical" evidence="1">
    <location>
        <begin position="167"/>
        <end position="184"/>
    </location>
</feature>
<dbReference type="EMBL" id="JAESVG020000002">
    <property type="protein sequence ID" value="KAG8630013.1"/>
    <property type="molecule type" value="Genomic_DNA"/>
</dbReference>
<feature type="transmembrane region" description="Helical" evidence="1">
    <location>
        <begin position="618"/>
        <end position="641"/>
    </location>
</feature>
<sequence>MSSMDGTSNDARDGDIANTLSEKSQSSTTLKRSSYLLVLAMSYSTLAIVAWSLICTLSRKPLTTNSYHDIGQDLVVRDRVFDRNEEWVRATRFLQALVTVLAIPMASAACSSAAVLFTQNLSLNQRPLSLRQLLVLADRGWSDPETITRFLRPGQVRKDWSRYGTRLLGVSILLALLSGITSPIQEVLVRRKAIRVHTGSRYLLTDAFDLPGQQVIASDNNQQTIVDIVRSELTTARLGQAQPQLWTGRKLECSASIALGMRVGRMEDGKDSFNCAGGGPILYANISMLPDPFLAELPRDTDTGLLRQFVPRINSSVSYTKVDRSEIAACQSQGAAVLGMYNGEIFDAINVRAGDYQGDWRLATCMPGSPQSSPWAFNRRRQDFQEVLHIDIMSRVWRKGYPGYNSTSYSTNSFRLTVDTTAGYFELPNYQNELSPGPLLDKSPSYPGEYKWPQSMYATEQDSPVNSTGATPHPGPLFTVATALFGPGSPLDLRIRSPDTYISSSPAEGTCGSSLPLTRLLVSSDGCHVPPTSSGELSRSLLGWIRTFDPGNKFGPEVSNITQATLINGLNIAAFIANKAWMMNSVDVLQRSRAATSTQAYKVYFDAGRDTIVPEMPLWSMIVGSVLLLLQLSLLLGVAGYSATKVRWTEKLDGWALLRLGVDVSDRVDLRVSKSADRITVLDDIDGRVGLRREGGTRASGTMRLGLGADGVIGPNKRVRCYDSDVVQADEAIRRH</sequence>
<reference evidence="2" key="1">
    <citation type="submission" date="2021-07" db="EMBL/GenBank/DDBJ databases">
        <title>Elsinoe batatas strain:CRI-CJ2 Genome sequencing and assembly.</title>
        <authorList>
            <person name="Huang L."/>
        </authorList>
    </citation>
    <scope>NUCLEOTIDE SEQUENCE</scope>
    <source>
        <strain evidence="2">CRI-CJ2</strain>
    </source>
</reference>
<proteinExistence type="predicted"/>
<evidence type="ECO:0000256" key="1">
    <source>
        <dbReference type="SAM" id="Phobius"/>
    </source>
</evidence>
<evidence type="ECO:0000313" key="2">
    <source>
        <dbReference type="EMBL" id="KAG8630013.1"/>
    </source>
</evidence>
<gene>
    <name evidence="2" type="ORF">KVT40_001632</name>
</gene>
<keyword evidence="1" id="KW-0472">Membrane</keyword>
<keyword evidence="1" id="KW-0812">Transmembrane</keyword>
<dbReference type="Proteomes" id="UP000809789">
    <property type="component" value="Unassembled WGS sequence"/>
</dbReference>
<feature type="transmembrane region" description="Helical" evidence="1">
    <location>
        <begin position="35"/>
        <end position="54"/>
    </location>
</feature>
<name>A0A8K0PJY0_9PEZI</name>
<protein>
    <submittedName>
        <fullName evidence="2">Uncharacterized protein</fullName>
    </submittedName>
</protein>
<keyword evidence="3" id="KW-1185">Reference proteome</keyword>
<evidence type="ECO:0000313" key="3">
    <source>
        <dbReference type="Proteomes" id="UP000809789"/>
    </source>
</evidence>